<dbReference type="EMBL" id="CP095076">
    <property type="protein sequence ID" value="UOR14192.1"/>
    <property type="molecule type" value="Genomic_DNA"/>
</dbReference>
<dbReference type="Proteomes" id="UP000830326">
    <property type="component" value="Plasmid unnamed1"/>
</dbReference>
<evidence type="ECO:0000256" key="1">
    <source>
        <dbReference type="PROSITE-ProRule" id="PRU01282"/>
    </source>
</evidence>
<evidence type="ECO:0000313" key="3">
    <source>
        <dbReference type="EMBL" id="UOR14192.1"/>
    </source>
</evidence>
<evidence type="ECO:0000313" key="4">
    <source>
        <dbReference type="Proteomes" id="UP000830326"/>
    </source>
</evidence>
<sequence>MKEIIVYTSATCGFCQKQKDWMEMNNISYEEKDIFKNELYREELMNHGGRGTPFTVIKTSKGVSKVMGFNQKQLEKELMI</sequence>
<dbReference type="InterPro" id="IPR006660">
    <property type="entry name" value="Arsenate_reductase-like"/>
</dbReference>
<geneLocation type="plasmid" evidence="3 4">
    <name>unnamed1</name>
</geneLocation>
<organism evidence="3 4">
    <name type="scientific">Halobacillus amylolyticus</name>
    <dbReference type="NCBI Taxonomy" id="2932259"/>
    <lineage>
        <taxon>Bacteria</taxon>
        <taxon>Bacillati</taxon>
        <taxon>Bacillota</taxon>
        <taxon>Bacilli</taxon>
        <taxon>Bacillales</taxon>
        <taxon>Bacillaceae</taxon>
        <taxon>Halobacillus</taxon>
    </lineage>
</organism>
<dbReference type="Gene3D" id="3.40.30.10">
    <property type="entry name" value="Glutaredoxin"/>
    <property type="match status" value="1"/>
</dbReference>
<proteinExistence type="inferred from homology"/>
<comment type="similarity">
    <text evidence="1">Belongs to the ArsC family.</text>
</comment>
<accession>A0ABY4HHN3</accession>
<dbReference type="InterPro" id="IPR036249">
    <property type="entry name" value="Thioredoxin-like_sf"/>
</dbReference>
<dbReference type="SUPFAM" id="SSF52833">
    <property type="entry name" value="Thioredoxin-like"/>
    <property type="match status" value="1"/>
</dbReference>
<dbReference type="CDD" id="cd02976">
    <property type="entry name" value="NrdH"/>
    <property type="match status" value="1"/>
</dbReference>
<dbReference type="Pfam" id="PF00462">
    <property type="entry name" value="Glutaredoxin"/>
    <property type="match status" value="1"/>
</dbReference>
<dbReference type="PROSITE" id="PS51353">
    <property type="entry name" value="ARSC"/>
    <property type="match status" value="1"/>
</dbReference>
<name>A0ABY4HHN3_9BACI</name>
<feature type="domain" description="Glutaredoxin" evidence="2">
    <location>
        <begin position="4"/>
        <end position="53"/>
    </location>
</feature>
<reference evidence="3" key="1">
    <citation type="submission" date="2022-04" db="EMBL/GenBank/DDBJ databases">
        <title>Halobacillus sp. isolated from saltern.</title>
        <authorList>
            <person name="Won M."/>
            <person name="Lee C.-M."/>
            <person name="Woen H.-Y."/>
            <person name="Kwon S.-W."/>
        </authorList>
    </citation>
    <scope>NUCLEOTIDE SEQUENCE</scope>
    <source>
        <strain evidence="3">SSHM10-5</strain>
        <plasmid evidence="3">unnamed1</plasmid>
    </source>
</reference>
<protein>
    <submittedName>
        <fullName evidence="3">Glutaredoxin family protein</fullName>
    </submittedName>
</protein>
<keyword evidence="3" id="KW-0614">Plasmid</keyword>
<keyword evidence="4" id="KW-1185">Reference proteome</keyword>
<dbReference type="PROSITE" id="PS51354">
    <property type="entry name" value="GLUTAREDOXIN_2"/>
    <property type="match status" value="1"/>
</dbReference>
<dbReference type="RefSeq" id="WP_245036349.1">
    <property type="nucleotide sequence ID" value="NZ_CP095076.1"/>
</dbReference>
<evidence type="ECO:0000259" key="2">
    <source>
        <dbReference type="Pfam" id="PF00462"/>
    </source>
</evidence>
<gene>
    <name evidence="3" type="ORF">MUO15_21150</name>
</gene>
<dbReference type="InterPro" id="IPR002109">
    <property type="entry name" value="Glutaredoxin"/>
</dbReference>